<feature type="compositionally biased region" description="Basic and acidic residues" evidence="1">
    <location>
        <begin position="129"/>
        <end position="152"/>
    </location>
</feature>
<comment type="caution">
    <text evidence="2">The sequence shown here is derived from an EMBL/GenBank/DDBJ whole genome shotgun (WGS) entry which is preliminary data.</text>
</comment>
<organism evidence="2 3">
    <name type="scientific">Blastococcus carthaginiensis</name>
    <dbReference type="NCBI Taxonomy" id="3050034"/>
    <lineage>
        <taxon>Bacteria</taxon>
        <taxon>Bacillati</taxon>
        <taxon>Actinomycetota</taxon>
        <taxon>Actinomycetes</taxon>
        <taxon>Geodermatophilales</taxon>
        <taxon>Geodermatophilaceae</taxon>
        <taxon>Blastococcus</taxon>
    </lineage>
</organism>
<accession>A0ABT9I9A7</accession>
<name>A0ABT9I9A7_9ACTN</name>
<feature type="region of interest" description="Disordered" evidence="1">
    <location>
        <begin position="90"/>
        <end position="176"/>
    </location>
</feature>
<dbReference type="Proteomes" id="UP001233673">
    <property type="component" value="Unassembled WGS sequence"/>
</dbReference>
<feature type="region of interest" description="Disordered" evidence="1">
    <location>
        <begin position="237"/>
        <end position="257"/>
    </location>
</feature>
<proteinExistence type="predicted"/>
<reference evidence="3" key="1">
    <citation type="submission" date="2023-05" db="EMBL/GenBank/DDBJ databases">
        <title>Draft genome of Pseudofrankia sp. BMG5.37.</title>
        <authorList>
            <person name="Gtari M."/>
            <person name="Ghodhbane F."/>
            <person name="Sbissi I."/>
        </authorList>
    </citation>
    <scope>NUCLEOTIDE SEQUENCE [LARGE SCALE GENOMIC DNA]</scope>
    <source>
        <strain evidence="3">BMG 814</strain>
    </source>
</reference>
<gene>
    <name evidence="2" type="ORF">QOZ88_05850</name>
</gene>
<protein>
    <submittedName>
        <fullName evidence="2">Uncharacterized protein</fullName>
    </submittedName>
</protein>
<evidence type="ECO:0000313" key="3">
    <source>
        <dbReference type="Proteomes" id="UP001233673"/>
    </source>
</evidence>
<evidence type="ECO:0000256" key="1">
    <source>
        <dbReference type="SAM" id="MobiDB-lite"/>
    </source>
</evidence>
<dbReference type="EMBL" id="JASNFN010000004">
    <property type="protein sequence ID" value="MDP5182153.1"/>
    <property type="molecule type" value="Genomic_DNA"/>
</dbReference>
<dbReference type="RefSeq" id="WP_305998855.1">
    <property type="nucleotide sequence ID" value="NZ_JASNFN010000004.1"/>
</dbReference>
<keyword evidence="3" id="KW-1185">Reference proteome</keyword>
<sequence>MTWFKVDDSFPQHPKVLRIPRVKRIACVGLWGLAGPWCARNLTDGYLDENMVEELGGSKKQADELVRVGLWERVDGGFQFHDWSDWQPTRARVEERRDAEARRKQEWRDRKRSAREQTEDVPAGQGPDTTRDSDGTDADVRSTRPDPTRPDPDTPNGVSSGPRSGAATDRRGTRLPDDFAVSDEMRSWAAEQGWADRWVDSVTERFVDYWRAKAGRDATKTDWPATWRNWLRREAERGQPVAAAAGTSPRQLPSWEL</sequence>
<feature type="compositionally biased region" description="Basic and acidic residues" evidence="1">
    <location>
        <begin position="91"/>
        <end position="118"/>
    </location>
</feature>
<evidence type="ECO:0000313" key="2">
    <source>
        <dbReference type="EMBL" id="MDP5182153.1"/>
    </source>
</evidence>